<keyword evidence="2" id="KW-1185">Reference proteome</keyword>
<protein>
    <submittedName>
        <fullName evidence="1">Uncharacterized protein</fullName>
    </submittedName>
</protein>
<name>B9T1N7_RICCO</name>
<evidence type="ECO:0000313" key="1">
    <source>
        <dbReference type="EMBL" id="EEF30230.1"/>
    </source>
</evidence>
<gene>
    <name evidence="1" type="ORF">RCOM_1158860</name>
</gene>
<dbReference type="Proteomes" id="UP000008311">
    <property type="component" value="Unassembled WGS sequence"/>
</dbReference>
<dbReference type="EMBL" id="EQ974350">
    <property type="protein sequence ID" value="EEF30230.1"/>
    <property type="molecule type" value="Genomic_DNA"/>
</dbReference>
<evidence type="ECO:0000313" key="2">
    <source>
        <dbReference type="Proteomes" id="UP000008311"/>
    </source>
</evidence>
<dbReference type="InParanoid" id="B9T1N7"/>
<dbReference type="AlphaFoldDB" id="B9T1N7"/>
<reference evidence="2" key="1">
    <citation type="journal article" date="2010" name="Nat. Biotechnol.">
        <title>Draft genome sequence of the oilseed species Ricinus communis.</title>
        <authorList>
            <person name="Chan A.P."/>
            <person name="Crabtree J."/>
            <person name="Zhao Q."/>
            <person name="Lorenzi H."/>
            <person name="Orvis J."/>
            <person name="Puiu D."/>
            <person name="Melake-Berhan A."/>
            <person name="Jones K.M."/>
            <person name="Redman J."/>
            <person name="Chen G."/>
            <person name="Cahoon E.B."/>
            <person name="Gedil M."/>
            <person name="Stanke M."/>
            <person name="Haas B.J."/>
            <person name="Wortman J.R."/>
            <person name="Fraser-Liggett C.M."/>
            <person name="Ravel J."/>
            <person name="Rabinowicz P.D."/>
        </authorList>
    </citation>
    <scope>NUCLEOTIDE SEQUENCE [LARGE SCALE GENOMIC DNA]</scope>
    <source>
        <strain evidence="2">cv. Hale</strain>
    </source>
</reference>
<organism evidence="1 2">
    <name type="scientific">Ricinus communis</name>
    <name type="common">Castor bean</name>
    <dbReference type="NCBI Taxonomy" id="3988"/>
    <lineage>
        <taxon>Eukaryota</taxon>
        <taxon>Viridiplantae</taxon>
        <taxon>Streptophyta</taxon>
        <taxon>Embryophyta</taxon>
        <taxon>Tracheophyta</taxon>
        <taxon>Spermatophyta</taxon>
        <taxon>Magnoliopsida</taxon>
        <taxon>eudicotyledons</taxon>
        <taxon>Gunneridae</taxon>
        <taxon>Pentapetalae</taxon>
        <taxon>rosids</taxon>
        <taxon>fabids</taxon>
        <taxon>Malpighiales</taxon>
        <taxon>Euphorbiaceae</taxon>
        <taxon>Acalyphoideae</taxon>
        <taxon>Acalypheae</taxon>
        <taxon>Ricinus</taxon>
    </lineage>
</organism>
<accession>B9T1N7</accession>
<sequence>MAEIALVGDGIGRGGLARERIVVVREKCQVMVAAIAGGEEGSDVAKRECCKEKAVGEWLPRVCLPWKFISVGQWRRIWRENYKVGF</sequence>
<proteinExistence type="predicted"/>